<proteinExistence type="predicted"/>
<sequence>MRASGHLGDGPARVETVDNKGSAIKTYWLAEVADMVLPDMTRGVRWRSQRLNRSELPGYRVGRSWRMTHGDVEDLIERYRNSPSPSDDQPAERAEFPSGLTPTSRRRVGHSDP</sequence>
<organism evidence="2 3">
    <name type="scientific">Mycolicibacterium gadium</name>
    <name type="common">Mycobacterium gadium</name>
    <dbReference type="NCBI Taxonomy" id="1794"/>
    <lineage>
        <taxon>Bacteria</taxon>
        <taxon>Bacillati</taxon>
        <taxon>Actinomycetota</taxon>
        <taxon>Actinomycetes</taxon>
        <taxon>Mycobacteriales</taxon>
        <taxon>Mycobacteriaceae</taxon>
        <taxon>Mycolicibacterium</taxon>
    </lineage>
</organism>
<gene>
    <name evidence="2" type="ORF">MGAD_31540</name>
</gene>
<feature type="compositionally biased region" description="Basic residues" evidence="1">
    <location>
        <begin position="104"/>
        <end position="113"/>
    </location>
</feature>
<evidence type="ECO:0000313" key="3">
    <source>
        <dbReference type="Proteomes" id="UP000466187"/>
    </source>
</evidence>
<dbReference type="KEGG" id="mgad:MGAD_31540"/>
<evidence type="ECO:0000256" key="1">
    <source>
        <dbReference type="SAM" id="MobiDB-lite"/>
    </source>
</evidence>
<dbReference type="Proteomes" id="UP000466187">
    <property type="component" value="Chromosome"/>
</dbReference>
<accession>A0A7I7WMD0</accession>
<dbReference type="AlphaFoldDB" id="A0A7I7WMD0"/>
<name>A0A7I7WMD0_MYCGU</name>
<protein>
    <submittedName>
        <fullName evidence="2">Uncharacterized protein</fullName>
    </submittedName>
</protein>
<dbReference type="EMBL" id="AP022608">
    <property type="protein sequence ID" value="BBZ18819.1"/>
    <property type="molecule type" value="Genomic_DNA"/>
</dbReference>
<feature type="region of interest" description="Disordered" evidence="1">
    <location>
        <begin position="76"/>
        <end position="113"/>
    </location>
</feature>
<evidence type="ECO:0000313" key="2">
    <source>
        <dbReference type="EMBL" id="BBZ18819.1"/>
    </source>
</evidence>
<reference evidence="2 3" key="1">
    <citation type="journal article" date="2019" name="Emerg. Microbes Infect.">
        <title>Comprehensive subspecies identification of 175 nontuberculous mycobacteria species based on 7547 genomic profiles.</title>
        <authorList>
            <person name="Matsumoto Y."/>
            <person name="Kinjo T."/>
            <person name="Motooka D."/>
            <person name="Nabeya D."/>
            <person name="Jung N."/>
            <person name="Uechi K."/>
            <person name="Horii T."/>
            <person name="Iida T."/>
            <person name="Fujita J."/>
            <person name="Nakamura S."/>
        </authorList>
    </citation>
    <scope>NUCLEOTIDE SEQUENCE [LARGE SCALE GENOMIC DNA]</scope>
    <source>
        <strain evidence="2 3">JCM 12688</strain>
    </source>
</reference>